<name>A0A409X442_9AGAR</name>
<feature type="region of interest" description="Disordered" evidence="2">
    <location>
        <begin position="407"/>
        <end position="446"/>
    </location>
</feature>
<evidence type="ECO:0000313" key="3">
    <source>
        <dbReference type="EMBL" id="PPQ85531.1"/>
    </source>
</evidence>
<feature type="compositionally biased region" description="Basic and acidic residues" evidence="2">
    <location>
        <begin position="410"/>
        <end position="419"/>
    </location>
</feature>
<protein>
    <submittedName>
        <fullName evidence="3">Uncharacterized protein</fullName>
    </submittedName>
</protein>
<feature type="region of interest" description="Disordered" evidence="2">
    <location>
        <begin position="240"/>
        <end position="289"/>
    </location>
</feature>
<dbReference type="OrthoDB" id="3069586at2759"/>
<organism evidence="3 4">
    <name type="scientific">Panaeolus cyanescens</name>
    <dbReference type="NCBI Taxonomy" id="181874"/>
    <lineage>
        <taxon>Eukaryota</taxon>
        <taxon>Fungi</taxon>
        <taxon>Dikarya</taxon>
        <taxon>Basidiomycota</taxon>
        <taxon>Agaricomycotina</taxon>
        <taxon>Agaricomycetes</taxon>
        <taxon>Agaricomycetidae</taxon>
        <taxon>Agaricales</taxon>
        <taxon>Agaricineae</taxon>
        <taxon>Galeropsidaceae</taxon>
        <taxon>Panaeolus</taxon>
    </lineage>
</organism>
<feature type="region of interest" description="Disordered" evidence="2">
    <location>
        <begin position="94"/>
        <end position="118"/>
    </location>
</feature>
<feature type="compositionally biased region" description="Basic residues" evidence="2">
    <location>
        <begin position="248"/>
        <end position="264"/>
    </location>
</feature>
<proteinExistence type="predicted"/>
<feature type="compositionally biased region" description="Polar residues" evidence="2">
    <location>
        <begin position="265"/>
        <end position="275"/>
    </location>
</feature>
<keyword evidence="1" id="KW-0175">Coiled coil</keyword>
<accession>A0A409X442</accession>
<comment type="caution">
    <text evidence="3">The sequence shown here is derived from an EMBL/GenBank/DDBJ whole genome shotgun (WGS) entry which is preliminary data.</text>
</comment>
<dbReference type="AlphaFoldDB" id="A0A409X442"/>
<feature type="region of interest" description="Disordered" evidence="2">
    <location>
        <begin position="498"/>
        <end position="517"/>
    </location>
</feature>
<gene>
    <name evidence="3" type="ORF">CVT24_009526</name>
</gene>
<reference evidence="3 4" key="1">
    <citation type="journal article" date="2018" name="Evol. Lett.">
        <title>Horizontal gene cluster transfer increased hallucinogenic mushroom diversity.</title>
        <authorList>
            <person name="Reynolds H.T."/>
            <person name="Vijayakumar V."/>
            <person name="Gluck-Thaler E."/>
            <person name="Korotkin H.B."/>
            <person name="Matheny P.B."/>
            <person name="Slot J.C."/>
        </authorList>
    </citation>
    <scope>NUCLEOTIDE SEQUENCE [LARGE SCALE GENOMIC DNA]</scope>
    <source>
        <strain evidence="3 4">2629</strain>
    </source>
</reference>
<feature type="compositionally biased region" description="Polar residues" evidence="2">
    <location>
        <begin position="420"/>
        <end position="441"/>
    </location>
</feature>
<keyword evidence="4" id="KW-1185">Reference proteome</keyword>
<evidence type="ECO:0000256" key="2">
    <source>
        <dbReference type="SAM" id="MobiDB-lite"/>
    </source>
</evidence>
<evidence type="ECO:0000313" key="4">
    <source>
        <dbReference type="Proteomes" id="UP000284842"/>
    </source>
</evidence>
<sequence>MPIWYQDMKQELCTLRAECQRLASEKDKAIGSLNILQTEYKELKTRYRDLEEQKLRTLQGFILPHIHDLPKFHYPTRDNNPLIRFWTKSQFDKKHTSKSPHRSSEGGIHQVNNSGRDNEDDMPCTKYYFVEWYPVKNLPPCVITKGTRKNIKDAAYAVFNSLYSLYNCAPETFGGISIEGLHYFRYRMYMDFPFLALCEFDWKVDYIGTQEYPQWSRSKTLPSPGLVRIGPANFVDLTADDSDDVPATKRKSRKDGARASKKQKVTQQQEDTQNGPIDPVPKPVTFNSVIDKNPDTSIGLVPVGVAAAGVVRVEPQVYGTVPAPLAEDSTTTTQGMVVGTFPAVAPGDTSAVGTAHATVPAGVVVGSVANEQPLSDDAQMLDVGLNNRGLVEPVRSEVHALSIQHPLGSRQEHPHELHKQTTGPVSSTNNAVPTASGTGAKTKQKGGYFKYAPKSFEEWNLFGKEYASQQGRRLTKDEVLTAYGALADDKKKCWTEKRMALESSAPPAGQKGRRAKK</sequence>
<evidence type="ECO:0000256" key="1">
    <source>
        <dbReference type="SAM" id="Coils"/>
    </source>
</evidence>
<dbReference type="Proteomes" id="UP000284842">
    <property type="component" value="Unassembled WGS sequence"/>
</dbReference>
<feature type="coiled-coil region" evidence="1">
    <location>
        <begin position="26"/>
        <end position="53"/>
    </location>
</feature>
<dbReference type="EMBL" id="NHTK01004696">
    <property type="protein sequence ID" value="PPQ85531.1"/>
    <property type="molecule type" value="Genomic_DNA"/>
</dbReference>
<dbReference type="InParanoid" id="A0A409X442"/>